<evidence type="ECO:0000313" key="6">
    <source>
        <dbReference type="Proteomes" id="UP000664914"/>
    </source>
</evidence>
<dbReference type="SUPFAM" id="SSF53756">
    <property type="entry name" value="UDP-Glycosyltransferase/glycogen phosphorylase"/>
    <property type="match status" value="1"/>
</dbReference>
<evidence type="ECO:0000256" key="3">
    <source>
        <dbReference type="ARBA" id="ARBA00022679"/>
    </source>
</evidence>
<reference evidence="5" key="1">
    <citation type="submission" date="2020-07" db="EMBL/GenBank/DDBJ databases">
        <authorList>
            <person name="Camacho E."/>
        </authorList>
    </citation>
    <scope>NUCLEOTIDE SEQUENCE</scope>
    <source>
        <strain evidence="5">MPO218</strain>
    </source>
</reference>
<evidence type="ECO:0000259" key="4">
    <source>
        <dbReference type="Pfam" id="PF13439"/>
    </source>
</evidence>
<dbReference type="PANTHER" id="PTHR12526">
    <property type="entry name" value="GLYCOSYLTRANSFERASE"/>
    <property type="match status" value="1"/>
</dbReference>
<dbReference type="PANTHER" id="PTHR12526:SF640">
    <property type="entry name" value="COLANIC ACID BIOSYNTHESIS GLYCOSYLTRANSFERASE WCAL-RELATED"/>
    <property type="match status" value="1"/>
</dbReference>
<dbReference type="EMBL" id="CP059319">
    <property type="protein sequence ID" value="QTH19976.1"/>
    <property type="molecule type" value="Genomic_DNA"/>
</dbReference>
<proteinExistence type="inferred from homology"/>
<name>A0A975D0J0_9SPHN</name>
<comment type="similarity">
    <text evidence="1">Belongs to the glycosyltransferase group 1 family. Glycosyltransferase 4 subfamily.</text>
</comment>
<evidence type="ECO:0000313" key="5">
    <source>
        <dbReference type="EMBL" id="QTH19976.1"/>
    </source>
</evidence>
<gene>
    <name evidence="5" type="ORF">HRJ34_16590</name>
</gene>
<evidence type="ECO:0000256" key="2">
    <source>
        <dbReference type="ARBA" id="ARBA00022676"/>
    </source>
</evidence>
<evidence type="ECO:0000256" key="1">
    <source>
        <dbReference type="ARBA" id="ARBA00009481"/>
    </source>
</evidence>
<dbReference type="Pfam" id="PF13692">
    <property type="entry name" value="Glyco_trans_1_4"/>
    <property type="match status" value="1"/>
</dbReference>
<protein>
    <submittedName>
        <fullName evidence="5">Glycosyltransferase family 4 protein</fullName>
    </submittedName>
</protein>
<feature type="domain" description="Glycosyltransferase subfamily 4-like N-terminal" evidence="4">
    <location>
        <begin position="102"/>
        <end position="208"/>
    </location>
</feature>
<dbReference type="Pfam" id="PF13439">
    <property type="entry name" value="Glyco_transf_4"/>
    <property type="match status" value="1"/>
</dbReference>
<dbReference type="GO" id="GO:0016757">
    <property type="term" value="F:glycosyltransferase activity"/>
    <property type="evidence" value="ECO:0007669"/>
    <property type="project" value="UniProtKB-KW"/>
</dbReference>
<dbReference type="AlphaFoldDB" id="A0A975D0J0"/>
<accession>A0A975D0J0</accession>
<keyword evidence="3" id="KW-0808">Transferase</keyword>
<dbReference type="InterPro" id="IPR028098">
    <property type="entry name" value="Glyco_trans_4-like_N"/>
</dbReference>
<organism evidence="5 6">
    <name type="scientific">Rhizorhabdus wittichii</name>
    <dbReference type="NCBI Taxonomy" id="160791"/>
    <lineage>
        <taxon>Bacteria</taxon>
        <taxon>Pseudomonadati</taxon>
        <taxon>Pseudomonadota</taxon>
        <taxon>Alphaproteobacteria</taxon>
        <taxon>Sphingomonadales</taxon>
        <taxon>Sphingomonadaceae</taxon>
        <taxon>Rhizorhabdus</taxon>
    </lineage>
</organism>
<dbReference type="CDD" id="cd03801">
    <property type="entry name" value="GT4_PimA-like"/>
    <property type="match status" value="1"/>
</dbReference>
<dbReference type="RefSeq" id="WP_208631871.1">
    <property type="nucleotide sequence ID" value="NZ_CP059319.1"/>
</dbReference>
<sequence>MKLAYLLNSYPMTSTTFIRREIAAIERAGVPVKRFAVRHWAERLVDPQDMAEQARTEYLLTGRGGRLAAGLAAQALRHPRRFGEALEMTAALRRAAGGGVIRHAAYLAQAIRLKRRCDALGITHVHAHFSTNAAAVAMLCRRLGGPRYSFTVHGPDELELFAASSLTEKALHARAVIAISGYCRDRLRAHLPESLWDRVRVIPCGLDLRAYPAAPPPPSMSARLLSVGRLCPQKAQVEIPAAIAAAAAAGHPELSVALVGDGESRTAIEQAIRATGTGGRVKLLGWRSNAEVRRRIGETRALLLPSHAEGLPIVIMEAFALGRPVIATRIAGIPELVDERCGWLVEPGDGAGLAATIGAAMDAGEADLAAMGAEARRRVAARHDLDRIAPELIGLFAAED</sequence>
<dbReference type="Proteomes" id="UP000664914">
    <property type="component" value="Chromosome"/>
</dbReference>
<reference evidence="5" key="2">
    <citation type="submission" date="2021-04" db="EMBL/GenBank/DDBJ databases">
        <title>Isolation and genomic analysis of the ibuprofen-degrading bacterium Sphingomonas strain MPO218.</title>
        <authorList>
            <person name="Aulestia M."/>
            <person name="Flores A."/>
            <person name="Mangas E.L."/>
            <person name="Perez-Pulido A.J."/>
            <person name="Santero E."/>
            <person name="Camacho E.M."/>
        </authorList>
    </citation>
    <scope>NUCLEOTIDE SEQUENCE</scope>
    <source>
        <strain evidence="5">MPO218</strain>
    </source>
</reference>
<dbReference type="Gene3D" id="3.40.50.2000">
    <property type="entry name" value="Glycogen Phosphorylase B"/>
    <property type="match status" value="2"/>
</dbReference>
<keyword evidence="2" id="KW-0328">Glycosyltransferase</keyword>